<dbReference type="CDD" id="cd00077">
    <property type="entry name" value="HDc"/>
    <property type="match status" value="1"/>
</dbReference>
<dbReference type="InterPro" id="IPR001789">
    <property type="entry name" value="Sig_transdc_resp-reg_receiver"/>
</dbReference>
<dbReference type="RefSeq" id="WP_310742573.1">
    <property type="nucleotide sequence ID" value="NZ_AP025730.1"/>
</dbReference>
<dbReference type="Pfam" id="PF00072">
    <property type="entry name" value="Response_reg"/>
    <property type="match status" value="1"/>
</dbReference>
<gene>
    <name evidence="4" type="ORF">CATMQ487_05230</name>
</gene>
<keyword evidence="5" id="KW-1185">Reference proteome</keyword>
<dbReference type="SMART" id="SM00448">
    <property type="entry name" value="REC"/>
    <property type="match status" value="1"/>
</dbReference>
<dbReference type="InterPro" id="IPR052020">
    <property type="entry name" value="Cyclic_di-GMP/3'3'-cGAMP_PDE"/>
</dbReference>
<evidence type="ECO:0000313" key="5">
    <source>
        <dbReference type="Proteomes" id="UP001057498"/>
    </source>
</evidence>
<evidence type="ECO:0000259" key="2">
    <source>
        <dbReference type="PROSITE" id="PS50110"/>
    </source>
</evidence>
<dbReference type="SMART" id="SM00471">
    <property type="entry name" value="HDc"/>
    <property type="match status" value="1"/>
</dbReference>
<protein>
    <submittedName>
        <fullName evidence="4">Two-component system response regulator</fullName>
    </submittedName>
</protein>
<organism evidence="4 5">
    <name type="scientific">Sphaerotilus microaerophilus</name>
    <dbReference type="NCBI Taxonomy" id="2914710"/>
    <lineage>
        <taxon>Bacteria</taxon>
        <taxon>Pseudomonadati</taxon>
        <taxon>Pseudomonadota</taxon>
        <taxon>Betaproteobacteria</taxon>
        <taxon>Burkholderiales</taxon>
        <taxon>Sphaerotilaceae</taxon>
        <taxon>Sphaerotilus</taxon>
    </lineage>
</organism>
<dbReference type="Gene3D" id="3.40.50.2300">
    <property type="match status" value="1"/>
</dbReference>
<dbReference type="PANTHER" id="PTHR45228">
    <property type="entry name" value="CYCLIC DI-GMP PHOSPHODIESTERASE TM_0186-RELATED"/>
    <property type="match status" value="1"/>
</dbReference>
<feature type="domain" description="HD-GYP" evidence="3">
    <location>
        <begin position="175"/>
        <end position="390"/>
    </location>
</feature>
<dbReference type="CDD" id="cd19920">
    <property type="entry name" value="REC_PA4781-like"/>
    <property type="match status" value="1"/>
</dbReference>
<evidence type="ECO:0000256" key="1">
    <source>
        <dbReference type="PROSITE-ProRule" id="PRU00169"/>
    </source>
</evidence>
<dbReference type="Pfam" id="PF13487">
    <property type="entry name" value="HD_5"/>
    <property type="match status" value="1"/>
</dbReference>
<evidence type="ECO:0000259" key="3">
    <source>
        <dbReference type="PROSITE" id="PS51832"/>
    </source>
</evidence>
<evidence type="ECO:0000313" key="4">
    <source>
        <dbReference type="EMBL" id="BDI03553.1"/>
    </source>
</evidence>
<reference evidence="4" key="1">
    <citation type="submission" date="2022-04" db="EMBL/GenBank/DDBJ databases">
        <title>Whole genome sequence of Sphaerotilus sp. FB-5.</title>
        <authorList>
            <person name="Takeda M."/>
            <person name="Narihara S."/>
            <person name="Akimoto M."/>
            <person name="Akimoto R."/>
            <person name="Nishiyashiki S."/>
            <person name="Murakami T."/>
        </authorList>
    </citation>
    <scope>NUCLEOTIDE SEQUENCE</scope>
    <source>
        <strain evidence="4">FB-5</strain>
    </source>
</reference>
<accession>A0ABM7YH91</accession>
<dbReference type="Proteomes" id="UP001057498">
    <property type="component" value="Chromosome"/>
</dbReference>
<dbReference type="InterPro" id="IPR003607">
    <property type="entry name" value="HD/PDEase_dom"/>
</dbReference>
<feature type="modified residue" description="4-aspartylphosphate" evidence="1">
    <location>
        <position position="81"/>
    </location>
</feature>
<feature type="domain" description="Response regulatory" evidence="2">
    <location>
        <begin position="33"/>
        <end position="148"/>
    </location>
</feature>
<dbReference type="EMBL" id="AP025730">
    <property type="protein sequence ID" value="BDI03553.1"/>
    <property type="molecule type" value="Genomic_DNA"/>
</dbReference>
<dbReference type="InterPro" id="IPR037522">
    <property type="entry name" value="HD_GYP_dom"/>
</dbReference>
<dbReference type="PROSITE" id="PS50110">
    <property type="entry name" value="RESPONSE_REGULATORY"/>
    <property type="match status" value="1"/>
</dbReference>
<proteinExistence type="predicted"/>
<dbReference type="PROSITE" id="PS51832">
    <property type="entry name" value="HD_GYP"/>
    <property type="match status" value="1"/>
</dbReference>
<keyword evidence="1" id="KW-0597">Phosphoprotein</keyword>
<dbReference type="SUPFAM" id="SSF109604">
    <property type="entry name" value="HD-domain/PDEase-like"/>
    <property type="match status" value="1"/>
</dbReference>
<dbReference type="SUPFAM" id="SSF52172">
    <property type="entry name" value="CheY-like"/>
    <property type="match status" value="1"/>
</dbReference>
<dbReference type="Gene3D" id="1.10.3210.10">
    <property type="entry name" value="Hypothetical protein af1432"/>
    <property type="match status" value="1"/>
</dbReference>
<name>A0ABM7YH91_9BURK</name>
<dbReference type="InterPro" id="IPR011006">
    <property type="entry name" value="CheY-like_superfamily"/>
</dbReference>
<dbReference type="PANTHER" id="PTHR45228:SF5">
    <property type="entry name" value="CYCLIC DI-GMP PHOSPHODIESTERASE VC_1348-RELATED"/>
    <property type="match status" value="1"/>
</dbReference>
<sequence length="390" mass="43939">MPPAHAASFRSMMNPITADATAPGSLMSPPLPTLLVVDDTPANLSLMAGLLHQEYRVKLANSGARALDLAQREPPDLVLLDVMMPEMDGYAVCRHLKSDPRTRDVPVIFVTAMSQPDDETRGFECGAVDFIHKPISPPIVRARVRTHLQLKTWQDSLRRRSTGLELQLRQRLEEVERLRDTTLFVMVSLAEFRDEDTGNHVKRTQEYVRALAEYLAENPECMPGRTEPLDPSTIELIAKSAPLHDIGKVAIPDHILLKPGPLSEGEFTEMRKHPLHGWEMLRRAAQRMGGEQGFLSYAMQIARHHHERWDGTGYPDRLAGNAIPLSARLMAVADVYDALISRRPYKEPYPHAEAIQRIRDQAGRHFDPDVVRAALAQQERFLSIAATWRD</sequence>